<reference evidence="1" key="1">
    <citation type="journal article" date="2017" name="Syst. Appl. Microbiol.">
        <title>Soybeans inoculated with root zone soils of Canadian native legumes harbour diverse and novel Bradyrhizobium spp. that possess agricultural potential.</title>
        <authorList>
            <person name="Bromfield E.S.P."/>
            <person name="Cloutier S."/>
            <person name="Tambong J.T."/>
            <person name="Tran Thi T.V."/>
        </authorList>
    </citation>
    <scope>NUCLEOTIDE SEQUENCE</scope>
    <source>
        <strain evidence="1">1S5</strain>
    </source>
</reference>
<evidence type="ECO:0000313" key="2">
    <source>
        <dbReference type="Proteomes" id="UP000551709"/>
    </source>
</evidence>
<accession>A0A8T5VMW8</accession>
<dbReference type="InterPro" id="IPR006311">
    <property type="entry name" value="TAT_signal"/>
</dbReference>
<sequence>MPTSRRQLLKSSAAAAAALSLDWTRAQAQAENLRIGLIYDLTGPFAAGGSVASSIGPLIAVCCQAYISELAHGTEVVLAPSELVRVAETARARLIRALPARHWIAGAG</sequence>
<dbReference type="InterPro" id="IPR019546">
    <property type="entry name" value="TAT_signal_bac_arc"/>
</dbReference>
<reference evidence="1" key="2">
    <citation type="submission" date="2022-04" db="EMBL/GenBank/DDBJ databases">
        <authorList>
            <person name="Bromfield E.S.P."/>
            <person name="Cloutier S."/>
        </authorList>
    </citation>
    <scope>NUCLEOTIDE SEQUENCE</scope>
    <source>
        <strain evidence="1">1S5</strain>
    </source>
</reference>
<organism evidence="1 2">
    <name type="scientific">Bradyrhizobium barranii subsp. apii</name>
    <dbReference type="NCBI Taxonomy" id="2819348"/>
    <lineage>
        <taxon>Bacteria</taxon>
        <taxon>Pseudomonadati</taxon>
        <taxon>Pseudomonadota</taxon>
        <taxon>Alphaproteobacteria</taxon>
        <taxon>Hyphomicrobiales</taxon>
        <taxon>Nitrobacteraceae</taxon>
        <taxon>Bradyrhizobium</taxon>
        <taxon>Bradyrhizobium barranii</taxon>
    </lineage>
</organism>
<dbReference type="PROSITE" id="PS51318">
    <property type="entry name" value="TAT"/>
    <property type="match status" value="1"/>
</dbReference>
<dbReference type="AlphaFoldDB" id="A0A8T5VMW8"/>
<dbReference type="Proteomes" id="UP000551709">
    <property type="component" value="Chromosome"/>
</dbReference>
<dbReference type="RefSeq" id="WP_224580870.1">
    <property type="nucleotide sequence ID" value="NZ_CP096251.1"/>
</dbReference>
<evidence type="ECO:0000313" key="1">
    <source>
        <dbReference type="EMBL" id="UPT89788.1"/>
    </source>
</evidence>
<protein>
    <submittedName>
        <fullName evidence="1">Twin-arginine translocation signal domain-containing protein</fullName>
    </submittedName>
</protein>
<gene>
    <name evidence="1" type="ORF">HAP41_0000012880</name>
</gene>
<dbReference type="EMBL" id="CP096255">
    <property type="protein sequence ID" value="UPT89788.1"/>
    <property type="molecule type" value="Genomic_DNA"/>
</dbReference>
<name>A0A8T5VMW8_9BRAD</name>
<proteinExistence type="predicted"/>
<dbReference type="Pfam" id="PF10518">
    <property type="entry name" value="TAT_signal"/>
    <property type="match status" value="1"/>
</dbReference>